<keyword evidence="2" id="KW-1133">Transmembrane helix</keyword>
<keyword evidence="2" id="KW-0812">Transmembrane</keyword>
<dbReference type="RefSeq" id="WP_069645946.1">
    <property type="nucleotide sequence ID" value="NZ_MIJZ01000012.1"/>
</dbReference>
<dbReference type="NCBIfam" id="TIGR01167">
    <property type="entry name" value="LPXTG_anchor"/>
    <property type="match status" value="1"/>
</dbReference>
<dbReference type="AlphaFoldDB" id="A0A1E5GHN4"/>
<proteinExistence type="predicted"/>
<sequence>MKKKRMKYLIAFLSTFLLILLVPHEVLGAESAEMDGQVGIHFENDYTPTSSSESEEIPEGKDPEKVLPSTIKPVGGQTGKLLNTGELVTAGFSLTGLFLIGAVLVLFYYKRRKEQHQNK</sequence>
<feature type="transmembrane region" description="Helical" evidence="2">
    <location>
        <begin position="87"/>
        <end position="109"/>
    </location>
</feature>
<comment type="caution">
    <text evidence="3">The sequence shown here is derived from an EMBL/GenBank/DDBJ whole genome shotgun (WGS) entry which is preliminary data.</text>
</comment>
<accession>A0A1E5GHN4</accession>
<keyword evidence="2" id="KW-0472">Membrane</keyword>
<feature type="region of interest" description="Disordered" evidence="1">
    <location>
        <begin position="42"/>
        <end position="70"/>
    </location>
</feature>
<evidence type="ECO:0000256" key="2">
    <source>
        <dbReference type="SAM" id="Phobius"/>
    </source>
</evidence>
<dbReference type="STRING" id="903984.BCR21_07715"/>
<evidence type="ECO:0000313" key="3">
    <source>
        <dbReference type="EMBL" id="OEG12115.1"/>
    </source>
</evidence>
<reference evidence="4" key="1">
    <citation type="submission" date="2016-09" db="EMBL/GenBank/DDBJ databases">
        <authorList>
            <person name="Gulvik C.A."/>
        </authorList>
    </citation>
    <scope>NUCLEOTIDE SEQUENCE [LARGE SCALE GENOMIC DNA]</scope>
    <source>
        <strain evidence="4">DSM 23328</strain>
    </source>
</reference>
<name>A0A1E5GHN4_9ENTE</name>
<gene>
    <name evidence="3" type="ORF">BCR21_07715</name>
</gene>
<dbReference type="Proteomes" id="UP000094068">
    <property type="component" value="Unassembled WGS sequence"/>
</dbReference>
<dbReference type="EMBL" id="MIJZ01000012">
    <property type="protein sequence ID" value="OEG12115.1"/>
    <property type="molecule type" value="Genomic_DNA"/>
</dbReference>
<evidence type="ECO:0000313" key="4">
    <source>
        <dbReference type="Proteomes" id="UP000094068"/>
    </source>
</evidence>
<keyword evidence="4" id="KW-1185">Reference proteome</keyword>
<protein>
    <submittedName>
        <fullName evidence="3">Uncharacterized protein</fullName>
    </submittedName>
</protein>
<organism evidence="3 4">
    <name type="scientific">Enterococcus ureasiticus</name>
    <dbReference type="NCBI Taxonomy" id="903984"/>
    <lineage>
        <taxon>Bacteria</taxon>
        <taxon>Bacillati</taxon>
        <taxon>Bacillota</taxon>
        <taxon>Bacilli</taxon>
        <taxon>Lactobacillales</taxon>
        <taxon>Enterococcaceae</taxon>
        <taxon>Enterococcus</taxon>
    </lineage>
</organism>
<evidence type="ECO:0000256" key="1">
    <source>
        <dbReference type="SAM" id="MobiDB-lite"/>
    </source>
</evidence>